<dbReference type="Proteomes" id="UP000078200">
    <property type="component" value="Unassembled WGS sequence"/>
</dbReference>
<proteinExistence type="predicted"/>
<name>A0A1A9VHP2_GLOAU</name>
<dbReference type="PANTHER" id="PTHR16231:SF4">
    <property type="entry name" value="COMM DOMAIN-CONTAINING PROTEIN 4"/>
    <property type="match status" value="1"/>
</dbReference>
<sequence length="201" mass="22389">MRCLKKFRFCGDGDCPDWVLGEIIFSLSAMEAENLELLAELVAKKILGKDFDESLVKSLTSPILNDGKSAIACIHLLLNNAARHSVTESVFNEEIQQLGLPKQHAEAMCRVLSNHATVIRQRLIDKAFRINELSTVQHLPSVDAGINCSTFELKISQELVDGSPQNSTHVINIDNGQLRALLEELKYARDVMAKYEIKNKG</sequence>
<dbReference type="STRING" id="7395.A0A1A9VHP2"/>
<dbReference type="PROSITE" id="PS51269">
    <property type="entry name" value="COMM"/>
    <property type="match status" value="1"/>
</dbReference>
<feature type="domain" description="COMM" evidence="1">
    <location>
        <begin position="122"/>
        <end position="196"/>
    </location>
</feature>
<evidence type="ECO:0000313" key="3">
    <source>
        <dbReference type="Proteomes" id="UP000078200"/>
    </source>
</evidence>
<dbReference type="AlphaFoldDB" id="A0A1A9VHP2"/>
<dbReference type="Pfam" id="PF21672">
    <property type="entry name" value="COMM_HN"/>
    <property type="match status" value="1"/>
</dbReference>
<protein>
    <submittedName>
        <fullName evidence="2">COMM domain-containing protein</fullName>
    </submittedName>
</protein>
<dbReference type="VEuPathDB" id="VectorBase:GAUT037776"/>
<accession>A0A1A9VHP2</accession>
<dbReference type="PANTHER" id="PTHR16231">
    <property type="entry name" value="COMM DOMAIN-CONTAINING PROTEIN 4-8 FAMILY MEMBER"/>
    <property type="match status" value="1"/>
</dbReference>
<evidence type="ECO:0000313" key="2">
    <source>
        <dbReference type="EnsemblMetazoa" id="GAUT037776-PA"/>
    </source>
</evidence>
<dbReference type="InterPro" id="IPR047155">
    <property type="entry name" value="COMMD4/6/7/8"/>
</dbReference>
<keyword evidence="3" id="KW-1185">Reference proteome</keyword>
<organism evidence="2 3">
    <name type="scientific">Glossina austeni</name>
    <name type="common">Savannah tsetse fly</name>
    <dbReference type="NCBI Taxonomy" id="7395"/>
    <lineage>
        <taxon>Eukaryota</taxon>
        <taxon>Metazoa</taxon>
        <taxon>Ecdysozoa</taxon>
        <taxon>Arthropoda</taxon>
        <taxon>Hexapoda</taxon>
        <taxon>Insecta</taxon>
        <taxon>Pterygota</taxon>
        <taxon>Neoptera</taxon>
        <taxon>Endopterygota</taxon>
        <taxon>Diptera</taxon>
        <taxon>Brachycera</taxon>
        <taxon>Muscomorpha</taxon>
        <taxon>Hippoboscoidea</taxon>
        <taxon>Glossinidae</taxon>
        <taxon>Glossina</taxon>
    </lineage>
</organism>
<evidence type="ECO:0000259" key="1">
    <source>
        <dbReference type="PROSITE" id="PS51269"/>
    </source>
</evidence>
<dbReference type="InterPro" id="IPR017920">
    <property type="entry name" value="COMM"/>
</dbReference>
<reference evidence="2" key="1">
    <citation type="submission" date="2020-05" db="UniProtKB">
        <authorList>
            <consortium name="EnsemblMetazoa"/>
        </authorList>
    </citation>
    <scope>IDENTIFICATION</scope>
    <source>
        <strain evidence="2">TTRI</strain>
    </source>
</reference>
<dbReference type="EnsemblMetazoa" id="GAUT037776-RA">
    <property type="protein sequence ID" value="GAUT037776-PA"/>
    <property type="gene ID" value="GAUT037776"/>
</dbReference>